<dbReference type="Proteomes" id="UP000626244">
    <property type="component" value="Unassembled WGS sequence"/>
</dbReference>
<keyword evidence="1" id="KW-0812">Transmembrane</keyword>
<dbReference type="OrthoDB" id="2439445at2"/>
<organism evidence="2 3">
    <name type="scientific">Gottfriedia solisilvae</name>
    <dbReference type="NCBI Taxonomy" id="1516104"/>
    <lineage>
        <taxon>Bacteria</taxon>
        <taxon>Bacillati</taxon>
        <taxon>Bacillota</taxon>
        <taxon>Bacilli</taxon>
        <taxon>Bacillales</taxon>
        <taxon>Bacillaceae</taxon>
        <taxon>Gottfriedia</taxon>
    </lineage>
</organism>
<dbReference type="RefSeq" id="WP_087999286.1">
    <property type="nucleotide sequence ID" value="NZ_BMHB01000001.1"/>
</dbReference>
<keyword evidence="1" id="KW-1133">Transmembrane helix</keyword>
<dbReference type="AlphaFoldDB" id="A0A8J3AFZ1"/>
<evidence type="ECO:0000256" key="1">
    <source>
        <dbReference type="SAM" id="Phobius"/>
    </source>
</evidence>
<name>A0A8J3AFZ1_9BACI</name>
<evidence type="ECO:0000313" key="2">
    <source>
        <dbReference type="EMBL" id="GGI12005.1"/>
    </source>
</evidence>
<sequence>MDRAILLMLASILAGFALLRIPLEGTFLASLEPVTTIIGILAVVIFSLVLIYKGFMSLLGK</sequence>
<feature type="transmembrane region" description="Helical" evidence="1">
    <location>
        <begin position="36"/>
        <end position="55"/>
    </location>
</feature>
<proteinExistence type="predicted"/>
<evidence type="ECO:0000313" key="3">
    <source>
        <dbReference type="Proteomes" id="UP000626244"/>
    </source>
</evidence>
<keyword evidence="3" id="KW-1185">Reference proteome</keyword>
<keyword evidence="1" id="KW-0472">Membrane</keyword>
<accession>A0A8J3AFZ1</accession>
<dbReference type="EMBL" id="BMHB01000001">
    <property type="protein sequence ID" value="GGI12005.1"/>
    <property type="molecule type" value="Genomic_DNA"/>
</dbReference>
<comment type="caution">
    <text evidence="2">The sequence shown here is derived from an EMBL/GenBank/DDBJ whole genome shotgun (WGS) entry which is preliminary data.</text>
</comment>
<protein>
    <submittedName>
        <fullName evidence="2">Uncharacterized protein</fullName>
    </submittedName>
</protein>
<gene>
    <name evidence="2" type="ORF">GCM10007380_10690</name>
</gene>
<reference evidence="3" key="1">
    <citation type="journal article" date="2019" name="Int. J. Syst. Evol. Microbiol.">
        <title>The Global Catalogue of Microorganisms (GCM) 10K type strain sequencing project: providing services to taxonomists for standard genome sequencing and annotation.</title>
        <authorList>
            <consortium name="The Broad Institute Genomics Platform"/>
            <consortium name="The Broad Institute Genome Sequencing Center for Infectious Disease"/>
            <person name="Wu L."/>
            <person name="Ma J."/>
        </authorList>
    </citation>
    <scope>NUCLEOTIDE SEQUENCE [LARGE SCALE GENOMIC DNA]</scope>
    <source>
        <strain evidence="3">CGMCC 1.14993</strain>
    </source>
</reference>